<comment type="caution">
    <text evidence="1">The sequence shown here is derived from an EMBL/GenBank/DDBJ whole genome shotgun (WGS) entry which is preliminary data.</text>
</comment>
<accession>A0A660L2N1</accession>
<keyword evidence="1" id="KW-0808">Transferase</keyword>
<dbReference type="InterPro" id="IPR029063">
    <property type="entry name" value="SAM-dependent_MTases_sf"/>
</dbReference>
<dbReference type="Pfam" id="PF13489">
    <property type="entry name" value="Methyltransf_23"/>
    <property type="match status" value="1"/>
</dbReference>
<dbReference type="AlphaFoldDB" id="A0A660L2N1"/>
<evidence type="ECO:0000313" key="1">
    <source>
        <dbReference type="EMBL" id="RKQ87575.1"/>
    </source>
</evidence>
<keyword evidence="1" id="KW-0489">Methyltransferase</keyword>
<evidence type="ECO:0000313" key="2">
    <source>
        <dbReference type="Proteomes" id="UP000278962"/>
    </source>
</evidence>
<sequence length="212" mass="23578">MRTELRTARAAAYERARPEILDHVPLTARRVLDLGCATGTTGAALKARQEAEVTGIEIEPDYAREAEPRLDRVLCADAATVPDDLHGPFDALIAADILEHLTDPWTTLRAYADLLAPGATVVISLPNVAHWSAYAFLARGRWPRKPEGIFDATHLRWFTRRDALDLLTQAGLAPHTVVRRRWLLTRGSRLDRLAPPLTLFTFQHVIAARKPA</sequence>
<keyword evidence="2" id="KW-1185">Reference proteome</keyword>
<dbReference type="EMBL" id="RBIL01000002">
    <property type="protein sequence ID" value="RKQ87575.1"/>
    <property type="molecule type" value="Genomic_DNA"/>
</dbReference>
<name>A0A660L2N1_9ACTN</name>
<gene>
    <name evidence="1" type="ORF">C8N24_5600</name>
</gene>
<dbReference type="GO" id="GO:0032259">
    <property type="term" value="P:methylation"/>
    <property type="evidence" value="ECO:0007669"/>
    <property type="project" value="UniProtKB-KW"/>
</dbReference>
<dbReference type="CDD" id="cd02440">
    <property type="entry name" value="AdoMet_MTases"/>
    <property type="match status" value="1"/>
</dbReference>
<dbReference type="RefSeq" id="WP_170179472.1">
    <property type="nucleotide sequence ID" value="NZ_RBIL01000002.1"/>
</dbReference>
<dbReference type="GO" id="GO:0008168">
    <property type="term" value="F:methyltransferase activity"/>
    <property type="evidence" value="ECO:0007669"/>
    <property type="project" value="UniProtKB-KW"/>
</dbReference>
<dbReference type="PANTHER" id="PTHR43861">
    <property type="entry name" value="TRANS-ACONITATE 2-METHYLTRANSFERASE-RELATED"/>
    <property type="match status" value="1"/>
</dbReference>
<dbReference type="Gene3D" id="3.40.50.150">
    <property type="entry name" value="Vaccinia Virus protein VP39"/>
    <property type="match status" value="1"/>
</dbReference>
<reference evidence="1 2" key="1">
    <citation type="submission" date="2018-10" db="EMBL/GenBank/DDBJ databases">
        <title>Genomic Encyclopedia of Archaeal and Bacterial Type Strains, Phase II (KMG-II): from individual species to whole genera.</title>
        <authorList>
            <person name="Goeker M."/>
        </authorList>
    </citation>
    <scope>NUCLEOTIDE SEQUENCE [LARGE SCALE GENOMIC DNA]</scope>
    <source>
        <strain evidence="1 2">DSM 14954</strain>
    </source>
</reference>
<protein>
    <submittedName>
        <fullName evidence="1">Methyltransferase family protein</fullName>
    </submittedName>
</protein>
<dbReference type="Proteomes" id="UP000278962">
    <property type="component" value="Unassembled WGS sequence"/>
</dbReference>
<dbReference type="SUPFAM" id="SSF53335">
    <property type="entry name" value="S-adenosyl-L-methionine-dependent methyltransferases"/>
    <property type="match status" value="1"/>
</dbReference>
<organism evidence="1 2">
    <name type="scientific">Solirubrobacter pauli</name>
    <dbReference type="NCBI Taxonomy" id="166793"/>
    <lineage>
        <taxon>Bacteria</taxon>
        <taxon>Bacillati</taxon>
        <taxon>Actinomycetota</taxon>
        <taxon>Thermoleophilia</taxon>
        <taxon>Solirubrobacterales</taxon>
        <taxon>Solirubrobacteraceae</taxon>
        <taxon>Solirubrobacter</taxon>
    </lineage>
</organism>
<proteinExistence type="predicted"/>